<keyword evidence="4" id="KW-0812">Transmembrane</keyword>
<feature type="active site" description="Proton donor/acceptor" evidence="2">
    <location>
        <position position="180"/>
    </location>
</feature>
<dbReference type="AlphaFoldDB" id="A0A6I3QAU6"/>
<dbReference type="EMBL" id="WMZR01000009">
    <property type="protein sequence ID" value="MTS51505.1"/>
    <property type="molecule type" value="Genomic_DNA"/>
</dbReference>
<dbReference type="InterPro" id="IPR009835">
    <property type="entry name" value="SrtB"/>
</dbReference>
<feature type="transmembrane region" description="Helical" evidence="4">
    <location>
        <begin position="26"/>
        <end position="45"/>
    </location>
</feature>
<feature type="compositionally biased region" description="Basic and acidic residues" evidence="3">
    <location>
        <begin position="1"/>
        <end position="15"/>
    </location>
</feature>
<dbReference type="InterPro" id="IPR023365">
    <property type="entry name" value="Sortase_dom-sf"/>
</dbReference>
<dbReference type="Proteomes" id="UP000472755">
    <property type="component" value="Unassembled WGS sequence"/>
</dbReference>
<feature type="active site" description="Acyl-thioester intermediate" evidence="2">
    <location>
        <position position="281"/>
    </location>
</feature>
<comment type="caution">
    <text evidence="6">The sequence shown here is derived from an EMBL/GenBank/DDBJ whole genome shotgun (WGS) entry which is preliminary data.</text>
</comment>
<evidence type="ECO:0000256" key="4">
    <source>
        <dbReference type="SAM" id="Phobius"/>
    </source>
</evidence>
<dbReference type="GO" id="GO:0016787">
    <property type="term" value="F:hydrolase activity"/>
    <property type="evidence" value="ECO:0007669"/>
    <property type="project" value="UniProtKB-KW"/>
</dbReference>
<dbReference type="SUPFAM" id="SSF63817">
    <property type="entry name" value="Sortase"/>
    <property type="match status" value="1"/>
</dbReference>
<reference evidence="7 8" key="1">
    <citation type="journal article" date="2019" name="Nat. Med.">
        <title>A library of human gut bacterial isolates paired with longitudinal multiomics data enables mechanistic microbiome research.</title>
        <authorList>
            <person name="Poyet M."/>
            <person name="Groussin M."/>
            <person name="Gibbons S.M."/>
            <person name="Avila-Pacheco J."/>
            <person name="Jiang X."/>
            <person name="Kearney S.M."/>
            <person name="Perrotta A.R."/>
            <person name="Berdy B."/>
            <person name="Zhao S."/>
            <person name="Lieberman T.D."/>
            <person name="Swanson P.K."/>
            <person name="Smith M."/>
            <person name="Roesemann S."/>
            <person name="Alexander J.E."/>
            <person name="Rich S.A."/>
            <person name="Livny J."/>
            <person name="Vlamakis H."/>
            <person name="Clish C."/>
            <person name="Bullock K."/>
            <person name="Deik A."/>
            <person name="Scott J."/>
            <person name="Pierce K.A."/>
            <person name="Xavier R.J."/>
            <person name="Alm E.J."/>
        </authorList>
    </citation>
    <scope>NUCLEOTIDE SEQUENCE [LARGE SCALE GENOMIC DNA]</scope>
    <source>
        <strain evidence="5 8">BIOML-A4</strain>
        <strain evidence="6 7">BIOML-A7</strain>
    </source>
</reference>
<dbReference type="Gene3D" id="2.40.260.10">
    <property type="entry name" value="Sortase"/>
    <property type="match status" value="1"/>
</dbReference>
<evidence type="ECO:0000313" key="8">
    <source>
        <dbReference type="Proteomes" id="UP000472755"/>
    </source>
</evidence>
<dbReference type="Proteomes" id="UP000449193">
    <property type="component" value="Unassembled WGS sequence"/>
</dbReference>
<organism evidence="6 7">
    <name type="scientific">Ruthenibacterium lactatiformans</name>
    <dbReference type="NCBI Taxonomy" id="1550024"/>
    <lineage>
        <taxon>Bacteria</taxon>
        <taxon>Bacillati</taxon>
        <taxon>Bacillota</taxon>
        <taxon>Clostridia</taxon>
        <taxon>Eubacteriales</taxon>
        <taxon>Oscillospiraceae</taxon>
        <taxon>Ruthenibacterium</taxon>
    </lineage>
</organism>
<dbReference type="CDD" id="cd05826">
    <property type="entry name" value="Sortase_B"/>
    <property type="match status" value="1"/>
</dbReference>
<dbReference type="Pfam" id="PF04203">
    <property type="entry name" value="Sortase"/>
    <property type="match status" value="1"/>
</dbReference>
<evidence type="ECO:0000256" key="3">
    <source>
        <dbReference type="SAM" id="MobiDB-lite"/>
    </source>
</evidence>
<evidence type="ECO:0000256" key="2">
    <source>
        <dbReference type="PIRSR" id="PIRSR605754-1"/>
    </source>
</evidence>
<dbReference type="RefSeq" id="WP_155201207.1">
    <property type="nucleotide sequence ID" value="NZ_JBBNKJ010000032.1"/>
</dbReference>
<gene>
    <name evidence="6" type="ORF">GMD52_08115</name>
    <name evidence="5" type="ORF">GMD59_18060</name>
</gene>
<feature type="region of interest" description="Disordered" evidence="3">
    <location>
        <begin position="1"/>
        <end position="20"/>
    </location>
</feature>
<keyword evidence="4" id="KW-0472">Membrane</keyword>
<evidence type="ECO:0000256" key="1">
    <source>
        <dbReference type="ARBA" id="ARBA00022801"/>
    </source>
</evidence>
<proteinExistence type="predicted"/>
<sequence length="298" mass="34338">MSTSEKIRNGHTDAPKRKKHRKHRGSTVLFILGIVFLTAFCYSTFKLGEYLVQSQREKSAFDTLSGIVEKDAASTEVTRSPDLSDRSQSGNLPDQSEAAAPQETPKVPLAKYETIYEMNHDFFGWLSIEGTSVDYPVVYTPDRPEYYLDRGFDGTFTGSGVPFIDERCPEEGDFYLIYGHHMQNKTMFGPLPYYAERNYYEVHPFIRFDTRFEEREYQVAAAFYSRVYEEDEVGVFRYYEYFDLTEQSVFDEYVSQVKAAAIYDTGVEMQYGDELLALSTCNYHTADGRFVVVAKRVS</sequence>
<accession>A0A6I3QAU6</accession>
<protein>
    <submittedName>
        <fullName evidence="6">Sortase</fullName>
    </submittedName>
</protein>
<feature type="region of interest" description="Disordered" evidence="3">
    <location>
        <begin position="72"/>
        <end position="104"/>
    </location>
</feature>
<dbReference type="EMBL" id="WMZU01000054">
    <property type="protein sequence ID" value="MTS29166.1"/>
    <property type="molecule type" value="Genomic_DNA"/>
</dbReference>
<keyword evidence="1" id="KW-0378">Hydrolase</keyword>
<name>A0A6I3QAU6_9FIRM</name>
<keyword evidence="4" id="KW-1133">Transmembrane helix</keyword>
<evidence type="ECO:0000313" key="5">
    <source>
        <dbReference type="EMBL" id="MTS29166.1"/>
    </source>
</evidence>
<evidence type="ECO:0000313" key="6">
    <source>
        <dbReference type="EMBL" id="MTS51505.1"/>
    </source>
</evidence>
<dbReference type="InterPro" id="IPR005754">
    <property type="entry name" value="Sortase"/>
</dbReference>
<evidence type="ECO:0000313" key="7">
    <source>
        <dbReference type="Proteomes" id="UP000449193"/>
    </source>
</evidence>